<evidence type="ECO:0000256" key="5">
    <source>
        <dbReference type="ARBA" id="ARBA00022606"/>
    </source>
</evidence>
<evidence type="ECO:0000256" key="2">
    <source>
        <dbReference type="ARBA" id="ARBA00004651"/>
    </source>
</evidence>
<dbReference type="RefSeq" id="XP_004648348.1">
    <property type="nucleotide sequence ID" value="XM_004648291.1"/>
</dbReference>
<dbReference type="PROSITE" id="PS50262">
    <property type="entry name" value="G_PROTEIN_RECEP_F1_2"/>
    <property type="match status" value="1"/>
</dbReference>
<feature type="transmembrane region" description="Helical" evidence="14">
    <location>
        <begin position="192"/>
        <end position="217"/>
    </location>
</feature>
<feature type="transmembrane region" description="Helical" evidence="14">
    <location>
        <begin position="96"/>
        <end position="118"/>
    </location>
</feature>
<comment type="function">
    <text evidence="1">Odorant receptor.</text>
</comment>
<keyword evidence="6 13" id="KW-0812">Transmembrane</keyword>
<feature type="transmembrane region" description="Helical" evidence="14">
    <location>
        <begin position="59"/>
        <end position="76"/>
    </location>
</feature>
<reference evidence="17" key="1">
    <citation type="submission" date="2025-08" db="UniProtKB">
        <authorList>
            <consortium name="RefSeq"/>
        </authorList>
    </citation>
    <scope>IDENTIFICATION</scope>
</reference>
<dbReference type="InParanoid" id="A0A6P3FZX9"/>
<evidence type="ECO:0000256" key="8">
    <source>
        <dbReference type="ARBA" id="ARBA00022989"/>
    </source>
</evidence>
<protein>
    <recommendedName>
        <fullName evidence="14">Olfactory receptor</fullName>
    </recommendedName>
</protein>
<dbReference type="GO" id="GO:0004984">
    <property type="term" value="F:olfactory receptor activity"/>
    <property type="evidence" value="ECO:0007669"/>
    <property type="project" value="InterPro"/>
</dbReference>
<gene>
    <name evidence="17" type="primary">LOC101588614</name>
</gene>
<evidence type="ECO:0000256" key="1">
    <source>
        <dbReference type="ARBA" id="ARBA00002936"/>
    </source>
</evidence>
<feature type="domain" description="G-protein coupled receptors family 1 profile" evidence="15">
    <location>
        <begin position="39"/>
        <end position="288"/>
    </location>
</feature>
<dbReference type="InterPro" id="IPR000725">
    <property type="entry name" value="Olfact_rcpt"/>
</dbReference>
<keyword evidence="12 13" id="KW-0807">Transducer</keyword>
<feature type="transmembrane region" description="Helical" evidence="14">
    <location>
        <begin position="270"/>
        <end position="290"/>
    </location>
</feature>
<keyword evidence="5 14" id="KW-0716">Sensory transduction</keyword>
<evidence type="ECO:0000256" key="14">
    <source>
        <dbReference type="RuleBase" id="RU363047"/>
    </source>
</evidence>
<evidence type="ECO:0000256" key="3">
    <source>
        <dbReference type="ARBA" id="ARBA00010663"/>
    </source>
</evidence>
<organism evidence="16 17">
    <name type="scientific">Octodon degus</name>
    <name type="common">Degu</name>
    <name type="synonym">Sciurus degus</name>
    <dbReference type="NCBI Taxonomy" id="10160"/>
    <lineage>
        <taxon>Eukaryota</taxon>
        <taxon>Metazoa</taxon>
        <taxon>Chordata</taxon>
        <taxon>Craniata</taxon>
        <taxon>Vertebrata</taxon>
        <taxon>Euteleostomi</taxon>
        <taxon>Mammalia</taxon>
        <taxon>Eutheria</taxon>
        <taxon>Euarchontoglires</taxon>
        <taxon>Glires</taxon>
        <taxon>Rodentia</taxon>
        <taxon>Hystricomorpha</taxon>
        <taxon>Octodontidae</taxon>
        <taxon>Octodon</taxon>
    </lineage>
</organism>
<dbReference type="Proteomes" id="UP000515203">
    <property type="component" value="Unplaced"/>
</dbReference>
<dbReference type="PROSITE" id="PS00237">
    <property type="entry name" value="G_PROTEIN_RECEP_F1_1"/>
    <property type="match status" value="1"/>
</dbReference>
<accession>A0A6P3FZX9</accession>
<evidence type="ECO:0000256" key="4">
    <source>
        <dbReference type="ARBA" id="ARBA00022475"/>
    </source>
</evidence>
<feature type="transmembrane region" description="Helical" evidence="14">
    <location>
        <begin position="26"/>
        <end position="47"/>
    </location>
</feature>
<evidence type="ECO:0000256" key="12">
    <source>
        <dbReference type="ARBA" id="ARBA00023224"/>
    </source>
</evidence>
<dbReference type="OrthoDB" id="6151005at2759"/>
<keyword evidence="10 14" id="KW-0472">Membrane</keyword>
<dbReference type="SUPFAM" id="SSF81321">
    <property type="entry name" value="Family A G protein-coupled receptor-like"/>
    <property type="match status" value="1"/>
</dbReference>
<dbReference type="InterPro" id="IPR017452">
    <property type="entry name" value="GPCR_Rhodpsn_7TM"/>
</dbReference>
<dbReference type="AlphaFoldDB" id="A0A6P3FZX9"/>
<keyword evidence="8 14" id="KW-1133">Transmembrane helix</keyword>
<dbReference type="FunFam" id="1.10.1220.70:FF:000001">
    <property type="entry name" value="Olfactory receptor"/>
    <property type="match status" value="1"/>
</dbReference>
<keyword evidence="11 13" id="KW-0675">Receptor</keyword>
<proteinExistence type="inferred from homology"/>
<comment type="subcellular location">
    <subcellularLocation>
        <location evidence="2 14">Cell membrane</location>
        <topology evidence="2 14">Multi-pass membrane protein</topology>
    </subcellularLocation>
</comment>
<dbReference type="FunCoup" id="A0A6P3FZX9">
    <property type="interactions" value="625"/>
</dbReference>
<dbReference type="PANTHER" id="PTHR26452">
    <property type="entry name" value="OLFACTORY RECEPTOR"/>
    <property type="match status" value="1"/>
</dbReference>
<keyword evidence="9 13" id="KW-0297">G-protein coupled receptor</keyword>
<sequence>MLNVTLVTGFLLLGFSEDPAWQTLCGLLFLLLYLVALMSNLLVVTILTLDPQLQAPMYFFLKNLSLLDVSLVSVPIPKFIFNSLIHDNSISIPGCAFQLLLMTSFSAGEIFMLTAMSYDRYVAICCPLHYEAIMNGDTCVLMAGVSWAMGVLFGAVYSAGTFSGHFCGSHVIPEFFCNVPSLLEVSCSDTLLVVYLSMAIGVCLSLSCFFCIVLSYVHILSTVLRIPSLKSQSKAFTTCLPHLVVFTVFVLSAFTVYLRPPSEAPSVVSRLLSVIYTVLPPILNPVVYTLRNSDMKRSLRRLLPALPAPWVSLT</sequence>
<dbReference type="GeneID" id="101588614"/>
<evidence type="ECO:0000313" key="16">
    <source>
        <dbReference type="Proteomes" id="UP000515203"/>
    </source>
</evidence>
<evidence type="ECO:0000256" key="9">
    <source>
        <dbReference type="ARBA" id="ARBA00023040"/>
    </source>
</evidence>
<keyword evidence="7 14" id="KW-0552">Olfaction</keyword>
<evidence type="ECO:0000256" key="10">
    <source>
        <dbReference type="ARBA" id="ARBA00023136"/>
    </source>
</evidence>
<dbReference type="PRINTS" id="PR00237">
    <property type="entry name" value="GPCRRHODOPSN"/>
</dbReference>
<dbReference type="Pfam" id="PF13853">
    <property type="entry name" value="7tm_4"/>
    <property type="match status" value="1"/>
</dbReference>
<dbReference type="FunFam" id="1.20.1070.10:FF:000037">
    <property type="entry name" value="Olfactory receptor"/>
    <property type="match status" value="1"/>
</dbReference>
<evidence type="ECO:0000256" key="11">
    <source>
        <dbReference type="ARBA" id="ARBA00023170"/>
    </source>
</evidence>
<dbReference type="PRINTS" id="PR00245">
    <property type="entry name" value="OLFACTORYR"/>
</dbReference>
<evidence type="ECO:0000256" key="6">
    <source>
        <dbReference type="ARBA" id="ARBA00022692"/>
    </source>
</evidence>
<dbReference type="GO" id="GO:0005886">
    <property type="term" value="C:plasma membrane"/>
    <property type="evidence" value="ECO:0007669"/>
    <property type="project" value="UniProtKB-SubCell"/>
</dbReference>
<name>A0A6P3FZX9_OCTDE</name>
<keyword evidence="16" id="KW-1185">Reference proteome</keyword>
<comment type="similarity">
    <text evidence="3 13">Belongs to the G-protein coupled receptor 1 family.</text>
</comment>
<dbReference type="InterPro" id="IPR000276">
    <property type="entry name" value="GPCR_Rhodpsn"/>
</dbReference>
<dbReference type="GO" id="GO:0004930">
    <property type="term" value="F:G protein-coupled receptor activity"/>
    <property type="evidence" value="ECO:0007669"/>
    <property type="project" value="UniProtKB-KW"/>
</dbReference>
<feature type="transmembrane region" description="Helical" evidence="14">
    <location>
        <begin position="238"/>
        <end position="258"/>
    </location>
</feature>
<feature type="transmembrane region" description="Helical" evidence="14">
    <location>
        <begin position="139"/>
        <end position="159"/>
    </location>
</feature>
<keyword evidence="4 14" id="KW-1003">Cell membrane</keyword>
<evidence type="ECO:0000256" key="13">
    <source>
        <dbReference type="RuleBase" id="RU000688"/>
    </source>
</evidence>
<evidence type="ECO:0000256" key="7">
    <source>
        <dbReference type="ARBA" id="ARBA00022725"/>
    </source>
</evidence>
<dbReference type="InterPro" id="IPR050516">
    <property type="entry name" value="Olfactory_GPCR"/>
</dbReference>
<dbReference type="CDD" id="cd15227">
    <property type="entry name" value="7tmA_OR14-like"/>
    <property type="match status" value="1"/>
</dbReference>
<evidence type="ECO:0000259" key="15">
    <source>
        <dbReference type="PROSITE" id="PS50262"/>
    </source>
</evidence>
<evidence type="ECO:0000313" key="17">
    <source>
        <dbReference type="RefSeq" id="XP_004648348.1"/>
    </source>
</evidence>
<dbReference type="Gene3D" id="1.20.1070.10">
    <property type="entry name" value="Rhodopsin 7-helix transmembrane proteins"/>
    <property type="match status" value="1"/>
</dbReference>